<name>A0ACC1JA24_9FUNG</name>
<comment type="caution">
    <text evidence="1">The sequence shown here is derived from an EMBL/GenBank/DDBJ whole genome shotgun (WGS) entry which is preliminary data.</text>
</comment>
<evidence type="ECO:0000313" key="1">
    <source>
        <dbReference type="EMBL" id="KAJ1943675.1"/>
    </source>
</evidence>
<accession>A0ACC1JA24</accession>
<organism evidence="1 2">
    <name type="scientific">Linderina macrospora</name>
    <dbReference type="NCBI Taxonomy" id="4868"/>
    <lineage>
        <taxon>Eukaryota</taxon>
        <taxon>Fungi</taxon>
        <taxon>Fungi incertae sedis</taxon>
        <taxon>Zoopagomycota</taxon>
        <taxon>Kickxellomycotina</taxon>
        <taxon>Kickxellomycetes</taxon>
        <taxon>Kickxellales</taxon>
        <taxon>Kickxellaceae</taxon>
        <taxon>Linderina</taxon>
    </lineage>
</organism>
<keyword evidence="2" id="KW-1185">Reference proteome</keyword>
<dbReference type="EMBL" id="JANBPW010001651">
    <property type="protein sequence ID" value="KAJ1943675.1"/>
    <property type="molecule type" value="Genomic_DNA"/>
</dbReference>
<dbReference type="Proteomes" id="UP001150603">
    <property type="component" value="Unassembled WGS sequence"/>
</dbReference>
<reference evidence="1" key="1">
    <citation type="submission" date="2022-07" db="EMBL/GenBank/DDBJ databases">
        <title>Phylogenomic reconstructions and comparative analyses of Kickxellomycotina fungi.</title>
        <authorList>
            <person name="Reynolds N.K."/>
            <person name="Stajich J.E."/>
            <person name="Barry K."/>
            <person name="Grigoriev I.V."/>
            <person name="Crous P."/>
            <person name="Smith M.E."/>
        </authorList>
    </citation>
    <scope>NUCLEOTIDE SEQUENCE</scope>
    <source>
        <strain evidence="1">NRRL 5244</strain>
    </source>
</reference>
<evidence type="ECO:0000313" key="2">
    <source>
        <dbReference type="Proteomes" id="UP001150603"/>
    </source>
</evidence>
<protein>
    <submittedName>
        <fullName evidence="1">Uncharacterized protein</fullName>
    </submittedName>
</protein>
<gene>
    <name evidence="1" type="ORF">FBU59_002838</name>
</gene>
<proteinExistence type="predicted"/>
<sequence>MATAKAASRASLASQPVPAHTVSSVFVQGATPEVTQAVEKQGLRLVDQASEADLVFDDVPQTDRASNHHPLNSVFSSSQNTVLAFQNVAGAQPWLRAGFHLRSQLTEFTGAALMDPHSWWVLTNDMAVPNVTTQRILTSNPTTVVRHADVGYSTALQCIPSVISQDEFHVCARLALLTPDNGLYLWTPQMRVQKFPMQMQEDKTEPYQVLTGDIEVPFSEFRQTMDARFGTELLPELEGKIDGIVTDIVRIMLGFDGSDGRNFGIFSFSFSFGKGADGVTPYLQSIKPVSVSNHLSADTELLPSIISVLAGNPDKQKWKQVQTAYASQTMS</sequence>